<comment type="caution">
    <text evidence="2">The sequence shown here is derived from an EMBL/GenBank/DDBJ whole genome shotgun (WGS) entry which is preliminary data.</text>
</comment>
<reference evidence="2 3" key="1">
    <citation type="submission" date="2014-07" db="EMBL/GenBank/DDBJ databases">
        <title>Draft genome sequence of Thalassospira profundimaris S25-3-2.</title>
        <authorList>
            <person name="Lai Q."/>
            <person name="Shao Z."/>
        </authorList>
    </citation>
    <scope>NUCLEOTIDE SEQUENCE [LARGE SCALE GENOMIC DNA]</scope>
    <source>
        <strain evidence="2 3">S25-3-2</strain>
    </source>
</reference>
<dbReference type="SUPFAM" id="SSF55008">
    <property type="entry name" value="HMA, heavy metal-associated domain"/>
    <property type="match status" value="1"/>
</dbReference>
<dbReference type="InterPro" id="IPR036163">
    <property type="entry name" value="HMA_dom_sf"/>
</dbReference>
<dbReference type="Proteomes" id="UP000252517">
    <property type="component" value="Unassembled WGS sequence"/>
</dbReference>
<name>A0A367WX23_9PROT</name>
<protein>
    <recommendedName>
        <fullName evidence="1">HMA domain-containing protein</fullName>
    </recommendedName>
</protein>
<evidence type="ECO:0000313" key="2">
    <source>
        <dbReference type="EMBL" id="RCK45995.1"/>
    </source>
</evidence>
<gene>
    <name evidence="2" type="ORF">TH25_17375</name>
</gene>
<dbReference type="Pfam" id="PF00403">
    <property type="entry name" value="HMA"/>
    <property type="match status" value="1"/>
</dbReference>
<dbReference type="OrthoDB" id="8687281at2"/>
<dbReference type="Gene3D" id="3.30.70.100">
    <property type="match status" value="1"/>
</dbReference>
<proteinExistence type="predicted"/>
<dbReference type="InterPro" id="IPR006121">
    <property type="entry name" value="HMA_dom"/>
</dbReference>
<evidence type="ECO:0000259" key="1">
    <source>
        <dbReference type="PROSITE" id="PS50846"/>
    </source>
</evidence>
<feature type="domain" description="HMA" evidence="1">
    <location>
        <begin position="15"/>
        <end position="82"/>
    </location>
</feature>
<dbReference type="EMBL" id="JPWH01000015">
    <property type="protein sequence ID" value="RCK45995.1"/>
    <property type="molecule type" value="Genomic_DNA"/>
</dbReference>
<evidence type="ECO:0000313" key="3">
    <source>
        <dbReference type="Proteomes" id="UP000252517"/>
    </source>
</evidence>
<dbReference type="PROSITE" id="PS50846">
    <property type="entry name" value="HMA_2"/>
    <property type="match status" value="1"/>
</dbReference>
<dbReference type="CDD" id="cd00371">
    <property type="entry name" value="HMA"/>
    <property type="match status" value="1"/>
</dbReference>
<organism evidence="2 3">
    <name type="scientific">Thalassospira profundimaris</name>
    <dbReference type="NCBI Taxonomy" id="502049"/>
    <lineage>
        <taxon>Bacteria</taxon>
        <taxon>Pseudomonadati</taxon>
        <taxon>Pseudomonadota</taxon>
        <taxon>Alphaproteobacteria</taxon>
        <taxon>Rhodospirillales</taxon>
        <taxon>Thalassospiraceae</taxon>
        <taxon>Thalassospira</taxon>
    </lineage>
</organism>
<dbReference type="AlphaFoldDB" id="A0A367WX23"/>
<dbReference type="GO" id="GO:0046872">
    <property type="term" value="F:metal ion binding"/>
    <property type="evidence" value="ECO:0007669"/>
    <property type="project" value="InterPro"/>
</dbReference>
<sequence length="89" mass="9402">MLATLGTVSAQTERAVYVLQADGLACPFCAYGIEKQLGRIDGVATVSTDIESGTVTVTMSPGASLTEKQAKEAVDRAGFTLRGFKWKTD</sequence>
<accession>A0A367WX23</accession>